<proteinExistence type="predicted"/>
<sequence>KQIKDEKATAHDIMKDVEDKISYTNIQQHTLEQQYQEELRVHDEILQMLADTEKKVSLGEAIIEETKQLQELARQTAESEKVYATLGEEIQKRFTCPDCQVNNMRVLEGTLPGGGEG</sequence>
<keyword evidence="1" id="KW-0648">Protein biosynthesis</keyword>
<dbReference type="EMBL" id="GDJX01026773">
    <property type="protein sequence ID" value="JAT41163.1"/>
    <property type="molecule type" value="Transcribed_RNA"/>
</dbReference>
<dbReference type="PANTHER" id="PTHR36001:SF2">
    <property type="entry name" value="CTAGE FAMILY PROTEIN-RELATED"/>
    <property type="match status" value="1"/>
</dbReference>
<accession>A0A1D1XFH6</accession>
<organism evidence="1">
    <name type="scientific">Anthurium amnicola</name>
    <dbReference type="NCBI Taxonomy" id="1678845"/>
    <lineage>
        <taxon>Eukaryota</taxon>
        <taxon>Viridiplantae</taxon>
        <taxon>Streptophyta</taxon>
        <taxon>Embryophyta</taxon>
        <taxon>Tracheophyta</taxon>
        <taxon>Spermatophyta</taxon>
        <taxon>Magnoliopsida</taxon>
        <taxon>Liliopsida</taxon>
        <taxon>Araceae</taxon>
        <taxon>Pothoideae</taxon>
        <taxon>Potheae</taxon>
        <taxon>Anthurium</taxon>
    </lineage>
</organism>
<dbReference type="PANTHER" id="PTHR36001">
    <property type="entry name" value="CTAGE FAMILY PROTEIN-RELATED"/>
    <property type="match status" value="1"/>
</dbReference>
<reference evidence="1" key="1">
    <citation type="submission" date="2015-07" db="EMBL/GenBank/DDBJ databases">
        <title>Transcriptome Assembly of Anthurium amnicola.</title>
        <authorList>
            <person name="Suzuki J."/>
        </authorList>
    </citation>
    <scope>NUCLEOTIDE SEQUENCE</scope>
</reference>
<name>A0A1D1XFH6_9ARAE</name>
<evidence type="ECO:0000313" key="1">
    <source>
        <dbReference type="EMBL" id="JAT41163.1"/>
    </source>
</evidence>
<dbReference type="GO" id="GO:0003746">
    <property type="term" value="F:translation elongation factor activity"/>
    <property type="evidence" value="ECO:0007669"/>
    <property type="project" value="UniProtKB-KW"/>
</dbReference>
<gene>
    <name evidence="1" type="primary">spt-6</name>
    <name evidence="1" type="ORF">g.35335</name>
</gene>
<feature type="non-terminal residue" evidence="1">
    <location>
        <position position="1"/>
    </location>
</feature>
<dbReference type="AlphaFoldDB" id="A0A1D1XFH6"/>
<dbReference type="InterPro" id="IPR053327">
    <property type="entry name" value="KIP"/>
</dbReference>
<keyword evidence="1" id="KW-0251">Elongation factor</keyword>
<protein>
    <submittedName>
        <fullName evidence="1">Transcription elongation factor spt-6</fullName>
    </submittedName>
</protein>